<feature type="transmembrane region" description="Helical" evidence="11">
    <location>
        <begin position="92"/>
        <end position="118"/>
    </location>
</feature>
<feature type="transmembrane region" description="Helical" evidence="11">
    <location>
        <begin position="190"/>
        <end position="208"/>
    </location>
</feature>
<organism evidence="13 14">
    <name type="scientific">Latimeria chalumnae</name>
    <name type="common">Coelacanth</name>
    <dbReference type="NCBI Taxonomy" id="7897"/>
    <lineage>
        <taxon>Eukaryota</taxon>
        <taxon>Metazoa</taxon>
        <taxon>Chordata</taxon>
        <taxon>Craniata</taxon>
        <taxon>Vertebrata</taxon>
        <taxon>Euteleostomi</taxon>
        <taxon>Coelacanthiformes</taxon>
        <taxon>Coelacanthidae</taxon>
        <taxon>Latimeria</taxon>
    </lineage>
</organism>
<dbReference type="HOGENOM" id="CLU_058641_2_0_1"/>
<keyword evidence="3 11" id="KW-1003">Cell membrane</keyword>
<evidence type="ECO:0000256" key="9">
    <source>
        <dbReference type="ARBA" id="ARBA00023170"/>
    </source>
</evidence>
<dbReference type="Proteomes" id="UP000008672">
    <property type="component" value="Unassembled WGS sequence"/>
</dbReference>
<dbReference type="GO" id="GO:0005886">
    <property type="term" value="C:plasma membrane"/>
    <property type="evidence" value="ECO:0007669"/>
    <property type="project" value="UniProtKB-SubCell"/>
</dbReference>
<dbReference type="Pfam" id="PF03402">
    <property type="entry name" value="V1R"/>
    <property type="match status" value="1"/>
</dbReference>
<dbReference type="Gene3D" id="1.20.1070.10">
    <property type="entry name" value="Rhodopsin 7-helix transmembrane proteins"/>
    <property type="match status" value="1"/>
</dbReference>
<feature type="transmembrane region" description="Helical" evidence="11">
    <location>
        <begin position="45"/>
        <end position="62"/>
    </location>
</feature>
<dbReference type="EMBL" id="AFYH01111180">
    <property type="status" value="NOT_ANNOTATED_CDS"/>
    <property type="molecule type" value="Genomic_DNA"/>
</dbReference>
<keyword evidence="10 11" id="KW-0807">Transducer</keyword>
<evidence type="ECO:0000256" key="10">
    <source>
        <dbReference type="ARBA" id="ARBA00023224"/>
    </source>
</evidence>
<keyword evidence="9 11" id="KW-0675">Receptor</keyword>
<feature type="transmembrane region" description="Helical" evidence="11">
    <location>
        <begin position="271"/>
        <end position="290"/>
    </location>
</feature>
<evidence type="ECO:0000256" key="5">
    <source>
        <dbReference type="ARBA" id="ARBA00022692"/>
    </source>
</evidence>
<dbReference type="OMA" id="CITIATS"/>
<evidence type="ECO:0000259" key="12">
    <source>
        <dbReference type="PROSITE" id="PS50262"/>
    </source>
</evidence>
<evidence type="ECO:0000256" key="4">
    <source>
        <dbReference type="ARBA" id="ARBA00022507"/>
    </source>
</evidence>
<dbReference type="PROSITE" id="PS50262">
    <property type="entry name" value="G_PROTEIN_RECEP_F1_2"/>
    <property type="match status" value="1"/>
</dbReference>
<keyword evidence="6 11" id="KW-1133">Transmembrane helix</keyword>
<sequence length="315" mass="35385">MELYNLMKGIIFFIVAIIGTVGNLVVLALFLHIAYQHKLTAAERLLLNLAWSNSIMLLTRGVPHSLFVFGLRDLFSDIGCKIVVYLSRVSRAMSICLTCFLSCLQCITIATSTLKWVYYIKVKMQKYVIPITVFVCLLNMIICIGSVIFSISGTNSNYTQFAFNLGYCIVNFPDKLTLHFNGFAPFARDIVFVVAMALASAYILLILYRHGKKVKGIRNSEHSHESTAEGQATKTVVTLVTLYIIFFGIDNTIFVYQIAVSKEVHTIVSDIRFFLSICYGLVFPFIIIGFNSKIRTKLKPSSSEQQTEVQEVSSI</sequence>
<dbReference type="InParanoid" id="H2ZXC0"/>
<dbReference type="FunCoup" id="H2ZXC0">
    <property type="interactions" value="3"/>
</dbReference>
<dbReference type="PANTHER" id="PTHR24062">
    <property type="entry name" value="VOMERONASAL TYPE-1 RECEPTOR"/>
    <property type="match status" value="1"/>
</dbReference>
<keyword evidence="5 11" id="KW-0812">Transmembrane</keyword>
<reference evidence="13" key="3">
    <citation type="submission" date="2025-09" db="UniProtKB">
        <authorList>
            <consortium name="Ensembl"/>
        </authorList>
    </citation>
    <scope>IDENTIFICATION</scope>
</reference>
<reference evidence="14" key="1">
    <citation type="submission" date="2011-08" db="EMBL/GenBank/DDBJ databases">
        <title>The draft genome of Latimeria chalumnae.</title>
        <authorList>
            <person name="Di Palma F."/>
            <person name="Alfoldi J."/>
            <person name="Johnson J."/>
            <person name="Berlin A."/>
            <person name="Gnerre S."/>
            <person name="Jaffe D."/>
            <person name="MacCallum I."/>
            <person name="Young S."/>
            <person name="Walker B.J."/>
            <person name="Lander E."/>
            <person name="Lindblad-Toh K."/>
        </authorList>
    </citation>
    <scope>NUCLEOTIDE SEQUENCE [LARGE SCALE GENOMIC DNA]</scope>
    <source>
        <strain evidence="14">Wild caught</strain>
    </source>
</reference>
<dbReference type="InterPro" id="IPR004072">
    <property type="entry name" value="Vmron_rcpt_1"/>
</dbReference>
<protein>
    <recommendedName>
        <fullName evidence="11">Vomeronasal type-1 receptor</fullName>
    </recommendedName>
</protein>
<dbReference type="GeneTree" id="ENSGT01030000234553"/>
<evidence type="ECO:0000256" key="1">
    <source>
        <dbReference type="ARBA" id="ARBA00004651"/>
    </source>
</evidence>
<keyword evidence="8 11" id="KW-0472">Membrane</keyword>
<name>H2ZXC0_LATCH</name>
<comment type="similarity">
    <text evidence="2 11">Belongs to the G-protein coupled receptor 1 family.</text>
</comment>
<dbReference type="GO" id="GO:0019236">
    <property type="term" value="P:response to pheromone"/>
    <property type="evidence" value="ECO:0007669"/>
    <property type="project" value="UniProtKB-KW"/>
</dbReference>
<comment type="subcellular location">
    <subcellularLocation>
        <location evidence="1 11">Cell membrane</location>
        <topology evidence="1 11">Multi-pass membrane protein</topology>
    </subcellularLocation>
</comment>
<proteinExistence type="inferred from homology"/>
<feature type="domain" description="G-protein coupled receptors family 1 profile" evidence="12">
    <location>
        <begin position="22"/>
        <end position="287"/>
    </location>
</feature>
<dbReference type="Ensembl" id="ENSLACT00000002055.1">
    <property type="protein sequence ID" value="ENSLACP00000002041.1"/>
    <property type="gene ID" value="ENSLACG00000001824.1"/>
</dbReference>
<dbReference type="AlphaFoldDB" id="H2ZXC0"/>
<dbReference type="GO" id="GO:0016503">
    <property type="term" value="F:pheromone receptor activity"/>
    <property type="evidence" value="ECO:0007669"/>
    <property type="project" value="InterPro"/>
</dbReference>
<evidence type="ECO:0000256" key="3">
    <source>
        <dbReference type="ARBA" id="ARBA00022475"/>
    </source>
</evidence>
<evidence type="ECO:0000256" key="11">
    <source>
        <dbReference type="RuleBase" id="RU364061"/>
    </source>
</evidence>
<feature type="transmembrane region" description="Helical" evidence="11">
    <location>
        <begin position="127"/>
        <end position="151"/>
    </location>
</feature>
<evidence type="ECO:0000313" key="13">
    <source>
        <dbReference type="Ensembl" id="ENSLACP00000002041.1"/>
    </source>
</evidence>
<feature type="transmembrane region" description="Helical" evidence="11">
    <location>
        <begin position="236"/>
        <end position="259"/>
    </location>
</feature>
<dbReference type="eggNOG" id="ENOG502TDGJ">
    <property type="taxonomic scope" value="Eukaryota"/>
</dbReference>
<feature type="transmembrane region" description="Helical" evidence="11">
    <location>
        <begin position="6"/>
        <end position="33"/>
    </location>
</feature>
<dbReference type="SUPFAM" id="SSF81321">
    <property type="entry name" value="Family A G protein-coupled receptor-like"/>
    <property type="match status" value="1"/>
</dbReference>
<keyword evidence="14" id="KW-1185">Reference proteome</keyword>
<evidence type="ECO:0000256" key="8">
    <source>
        <dbReference type="ARBA" id="ARBA00023136"/>
    </source>
</evidence>
<evidence type="ECO:0000256" key="7">
    <source>
        <dbReference type="ARBA" id="ARBA00023040"/>
    </source>
</evidence>
<evidence type="ECO:0000256" key="2">
    <source>
        <dbReference type="ARBA" id="ARBA00010663"/>
    </source>
</evidence>
<accession>H2ZXC0</accession>
<evidence type="ECO:0000256" key="6">
    <source>
        <dbReference type="ARBA" id="ARBA00022989"/>
    </source>
</evidence>
<keyword evidence="7 11" id="KW-0297">G-protein coupled receptor</keyword>
<evidence type="ECO:0000313" key="14">
    <source>
        <dbReference type="Proteomes" id="UP000008672"/>
    </source>
</evidence>
<reference evidence="13" key="2">
    <citation type="submission" date="2025-08" db="UniProtKB">
        <authorList>
            <consortium name="Ensembl"/>
        </authorList>
    </citation>
    <scope>IDENTIFICATION</scope>
</reference>
<dbReference type="InterPro" id="IPR017452">
    <property type="entry name" value="GPCR_Rhodpsn_7TM"/>
</dbReference>
<keyword evidence="4 11" id="KW-0589">Pheromone response</keyword>